<sequence>SNRGLWHIITGRSSLQEPDQIGEELKRKKDRLLLGIADYKEPSPQSAEALRKSPNIKPKRKEFVLKLSKFLNLDEWKSLQLFGSYLENDFRGSKQQLLVCRII</sequence>
<dbReference type="PANTHER" id="PTHR31431">
    <property type="entry name" value="NUCLEOPORIN NUP188 HOMOLOG"/>
    <property type="match status" value="1"/>
</dbReference>
<accession>A0AAU9X3A5</accession>
<dbReference type="GO" id="GO:0006606">
    <property type="term" value="P:protein import into nucleus"/>
    <property type="evidence" value="ECO:0007669"/>
    <property type="project" value="TreeGrafter"/>
</dbReference>
<organism evidence="1 2">
    <name type="scientific">Pocillopora meandrina</name>
    <dbReference type="NCBI Taxonomy" id="46732"/>
    <lineage>
        <taxon>Eukaryota</taxon>
        <taxon>Metazoa</taxon>
        <taxon>Cnidaria</taxon>
        <taxon>Anthozoa</taxon>
        <taxon>Hexacorallia</taxon>
        <taxon>Scleractinia</taxon>
        <taxon>Astrocoeniina</taxon>
        <taxon>Pocilloporidae</taxon>
        <taxon>Pocillopora</taxon>
    </lineage>
</organism>
<dbReference type="AlphaFoldDB" id="A0AAU9X3A5"/>
<evidence type="ECO:0000313" key="2">
    <source>
        <dbReference type="Proteomes" id="UP001159428"/>
    </source>
</evidence>
<dbReference type="GO" id="GO:0006405">
    <property type="term" value="P:RNA export from nucleus"/>
    <property type="evidence" value="ECO:0007669"/>
    <property type="project" value="TreeGrafter"/>
</dbReference>
<dbReference type="PANTHER" id="PTHR31431:SF1">
    <property type="entry name" value="NUCLEOPORIN NUP188"/>
    <property type="match status" value="1"/>
</dbReference>
<dbReference type="GO" id="GO:0044611">
    <property type="term" value="C:nuclear pore inner ring"/>
    <property type="evidence" value="ECO:0007669"/>
    <property type="project" value="TreeGrafter"/>
</dbReference>
<dbReference type="InterPro" id="IPR044840">
    <property type="entry name" value="Nup188"/>
</dbReference>
<dbReference type="GO" id="GO:0017056">
    <property type="term" value="F:structural constituent of nuclear pore"/>
    <property type="evidence" value="ECO:0007669"/>
    <property type="project" value="InterPro"/>
</dbReference>
<protein>
    <submittedName>
        <fullName evidence="1">Uncharacterized protein</fullName>
    </submittedName>
</protein>
<feature type="non-terminal residue" evidence="1">
    <location>
        <position position="103"/>
    </location>
</feature>
<reference evidence="1 2" key="1">
    <citation type="submission" date="2022-05" db="EMBL/GenBank/DDBJ databases">
        <authorList>
            <consortium name="Genoscope - CEA"/>
            <person name="William W."/>
        </authorList>
    </citation>
    <scope>NUCLEOTIDE SEQUENCE [LARGE SCALE GENOMIC DNA]</scope>
</reference>
<evidence type="ECO:0000313" key="1">
    <source>
        <dbReference type="EMBL" id="CAH3134957.1"/>
    </source>
</evidence>
<proteinExistence type="predicted"/>
<keyword evidence="2" id="KW-1185">Reference proteome</keyword>
<name>A0AAU9X3A5_9CNID</name>
<dbReference type="Proteomes" id="UP001159428">
    <property type="component" value="Unassembled WGS sequence"/>
</dbReference>
<dbReference type="EMBL" id="CALNXJ010000029">
    <property type="protein sequence ID" value="CAH3134957.1"/>
    <property type="molecule type" value="Genomic_DNA"/>
</dbReference>
<comment type="caution">
    <text evidence="1">The sequence shown here is derived from an EMBL/GenBank/DDBJ whole genome shotgun (WGS) entry which is preliminary data.</text>
</comment>
<gene>
    <name evidence="1" type="ORF">PMEA_00015960</name>
</gene>
<feature type="non-terminal residue" evidence="1">
    <location>
        <position position="1"/>
    </location>
</feature>